<protein>
    <submittedName>
        <fullName evidence="3">Uncharacterized protein</fullName>
    </submittedName>
</protein>
<dbReference type="Proteomes" id="UP000324209">
    <property type="component" value="Chromosome"/>
</dbReference>
<gene>
    <name evidence="3" type="ORF">EXM22_14435</name>
</gene>
<proteinExistence type="predicted"/>
<name>A0A5C1QP43_9SPIO</name>
<organism evidence="3 4">
    <name type="scientific">Oceanispirochaeta crateris</name>
    <dbReference type="NCBI Taxonomy" id="2518645"/>
    <lineage>
        <taxon>Bacteria</taxon>
        <taxon>Pseudomonadati</taxon>
        <taxon>Spirochaetota</taxon>
        <taxon>Spirochaetia</taxon>
        <taxon>Spirochaetales</taxon>
        <taxon>Spirochaetaceae</taxon>
        <taxon>Oceanispirochaeta</taxon>
    </lineage>
</organism>
<accession>A0A5C1QP43</accession>
<evidence type="ECO:0000313" key="4">
    <source>
        <dbReference type="Proteomes" id="UP000324209"/>
    </source>
</evidence>
<evidence type="ECO:0000256" key="2">
    <source>
        <dbReference type="SAM" id="Phobius"/>
    </source>
</evidence>
<dbReference type="KEGG" id="ock:EXM22_14435"/>
<keyword evidence="2" id="KW-0812">Transmembrane</keyword>
<keyword evidence="4" id="KW-1185">Reference proteome</keyword>
<evidence type="ECO:0000256" key="1">
    <source>
        <dbReference type="SAM" id="MobiDB-lite"/>
    </source>
</evidence>
<dbReference type="AlphaFoldDB" id="A0A5C1QP43"/>
<feature type="transmembrane region" description="Helical" evidence="2">
    <location>
        <begin position="7"/>
        <end position="28"/>
    </location>
</feature>
<keyword evidence="2" id="KW-1133">Transmembrane helix</keyword>
<reference evidence="3 4" key="1">
    <citation type="submission" date="2019-02" db="EMBL/GenBank/DDBJ databases">
        <title>Complete Genome Sequence and Methylome Analysis of free living Spirochaetas.</title>
        <authorList>
            <person name="Fomenkov A."/>
            <person name="Dubinina G."/>
            <person name="Leshcheva N."/>
            <person name="Mikheeva N."/>
            <person name="Grabovich M."/>
            <person name="Vincze T."/>
            <person name="Roberts R.J."/>
        </authorList>
    </citation>
    <scope>NUCLEOTIDE SEQUENCE [LARGE SCALE GENOMIC DNA]</scope>
    <source>
        <strain evidence="3 4">K2</strain>
    </source>
</reference>
<feature type="compositionally biased region" description="Polar residues" evidence="1">
    <location>
        <begin position="577"/>
        <end position="604"/>
    </location>
</feature>
<dbReference type="OrthoDB" id="367414at2"/>
<feature type="region of interest" description="Disordered" evidence="1">
    <location>
        <begin position="572"/>
        <end position="604"/>
    </location>
</feature>
<keyword evidence="2" id="KW-0472">Membrane</keyword>
<dbReference type="EMBL" id="CP036150">
    <property type="protein sequence ID" value="QEN09118.1"/>
    <property type="molecule type" value="Genomic_DNA"/>
</dbReference>
<evidence type="ECO:0000313" key="3">
    <source>
        <dbReference type="EMBL" id="QEN09118.1"/>
    </source>
</evidence>
<sequence length="604" mass="67933">MKRKPGSFLTVVPVFYALIILFFLFHHFSRFEEISLVIDNVSFKGTKTMATAFAPAKISKMAVFTNGLKLNISSSEPMKVITEDDIIRELALESLERTDTGIVLHFKYDISIAIQNMSQSSDSSINIAVPQTIPPIKELRIKALPQESYLLNRDDQDRIILSDGTSTYFMNSSGILDFKDSTLIISMADRVSNTITLEDEAPGLGRSVREWLAEGQKTIPSEKETITRFSDKSYSGWKSRFDKTTGNWTMPAGAPMFSEKALVLSLSESYRRGEQTLLSADLLKAAEKNSSVLSWYSSPFTGDIVNKTAPLLRSSYSSLLQGKTSLKVTANPDISPYREILELKKILDDPGISDPVPWIEENIYPLIVWLEEGLYILHPDQPESNTLFTLEAAELLKMAADRTGDKNIRSISSMIRATILSRADENGVLPEKIKFSRERASLGEGALPPEDVYSLFQDAAFTPRVINMSNDPQKEVWIYTASRSISSQLTDQFMDVKVRFPRGQIHHLIIKGVEPFDRVFLHNIRWKSDPRFQRYSDGWVYDAVNKTLFVKLKHRVEEETIRIQFNPPVEEIPLTESPETAANTPTTAISGESITQAGTTETTE</sequence>
<dbReference type="RefSeq" id="WP_149487194.1">
    <property type="nucleotide sequence ID" value="NZ_CP036150.1"/>
</dbReference>